<proteinExistence type="predicted"/>
<name>A0A367R405_NOSPU</name>
<reference evidence="6" key="1">
    <citation type="submission" date="2016-04" db="EMBL/GenBank/DDBJ databases">
        <authorList>
            <person name="Tabuchi Yagui T.R."/>
        </authorList>
    </citation>
    <scope>NUCLEOTIDE SEQUENCE [LARGE SCALE GENOMIC DNA]</scope>
</reference>
<evidence type="ECO:0000313" key="6">
    <source>
        <dbReference type="Proteomes" id="UP000252085"/>
    </source>
</evidence>
<keyword evidence="3" id="KW-0045">Antibiotic biosynthesis</keyword>
<comment type="cofactor">
    <cofactor evidence="1">
        <name>Fe(2+)</name>
        <dbReference type="ChEBI" id="CHEBI:29033"/>
    </cofactor>
</comment>
<dbReference type="Proteomes" id="UP000252085">
    <property type="component" value="Unassembled WGS sequence"/>
</dbReference>
<dbReference type="GO" id="GO:0051213">
    <property type="term" value="F:dioxygenase activity"/>
    <property type="evidence" value="ECO:0007669"/>
    <property type="project" value="UniProtKB-KW"/>
</dbReference>
<evidence type="ECO:0000256" key="2">
    <source>
        <dbReference type="ARBA" id="ARBA00023002"/>
    </source>
</evidence>
<sequence length="340" mass="39026">MNNLELTTNTIKKLQIGKRKVVEKLVNIEPLNSANPLPLIIYPAVDGVNLISWMQQNRDFIESNLLKNGGILFRNFHVNTVEDFQNFVKVASTGELLDYTYRSTPRTEVSDKIYTSTEYPADEAIPIHNENAYSPIYPMKIWFFCVKASEIGGETPIADSRKIFERLNPSIKERFIEKKVMYVRNYGDLDLPWQEVFQTANKSEVESHCRKLGISFEWTGNNTLRTSQVCQAVAKHPKTGEIVWFNQAHLFHISSLKAEVRESLSALLKEDEFPRNAYYGDGSPIEVSILDEIREIYRQEVVIYPWEKGDVLMLDNMLAAHGRMPFVGKRKIVVAMAEPC</sequence>
<feature type="domain" description="TauD/TfdA-like" evidence="4">
    <location>
        <begin position="44"/>
        <end position="335"/>
    </location>
</feature>
<comment type="caution">
    <text evidence="5">The sequence shown here is derived from an EMBL/GenBank/DDBJ whole genome shotgun (WGS) entry which is preliminary data.</text>
</comment>
<evidence type="ECO:0000256" key="3">
    <source>
        <dbReference type="ARBA" id="ARBA00023194"/>
    </source>
</evidence>
<dbReference type="PANTHER" id="PTHR10696:SF56">
    <property type="entry name" value="TAUD_TFDA-LIKE DOMAIN-CONTAINING PROTEIN"/>
    <property type="match status" value="1"/>
</dbReference>
<dbReference type="InterPro" id="IPR050411">
    <property type="entry name" value="AlphaKG_dependent_hydroxylases"/>
</dbReference>
<dbReference type="PANTHER" id="PTHR10696">
    <property type="entry name" value="GAMMA-BUTYROBETAINE HYDROXYLASE-RELATED"/>
    <property type="match status" value="1"/>
</dbReference>
<evidence type="ECO:0000256" key="1">
    <source>
        <dbReference type="ARBA" id="ARBA00001954"/>
    </source>
</evidence>
<organism evidence="5 6">
    <name type="scientific">Nostoc punctiforme NIES-2108</name>
    <dbReference type="NCBI Taxonomy" id="1356359"/>
    <lineage>
        <taxon>Bacteria</taxon>
        <taxon>Bacillati</taxon>
        <taxon>Cyanobacteriota</taxon>
        <taxon>Cyanophyceae</taxon>
        <taxon>Nostocales</taxon>
        <taxon>Nostocaceae</taxon>
        <taxon>Nostoc</taxon>
    </lineage>
</organism>
<evidence type="ECO:0000313" key="5">
    <source>
        <dbReference type="EMBL" id="RCJ30660.1"/>
    </source>
</evidence>
<dbReference type="SUPFAM" id="SSF51197">
    <property type="entry name" value="Clavaminate synthase-like"/>
    <property type="match status" value="1"/>
</dbReference>
<dbReference type="InterPro" id="IPR003819">
    <property type="entry name" value="TauD/TfdA-like"/>
</dbReference>
<dbReference type="AlphaFoldDB" id="A0A367R405"/>
<dbReference type="EMBL" id="LXQE01000184">
    <property type="protein sequence ID" value="RCJ30660.1"/>
    <property type="molecule type" value="Genomic_DNA"/>
</dbReference>
<dbReference type="Pfam" id="PF02668">
    <property type="entry name" value="TauD"/>
    <property type="match status" value="1"/>
</dbReference>
<dbReference type="InterPro" id="IPR042098">
    <property type="entry name" value="TauD-like_sf"/>
</dbReference>
<keyword evidence="2" id="KW-0560">Oxidoreductase</keyword>
<dbReference type="GO" id="GO:0017000">
    <property type="term" value="P:antibiotic biosynthetic process"/>
    <property type="evidence" value="ECO:0007669"/>
    <property type="project" value="UniProtKB-KW"/>
</dbReference>
<protein>
    <submittedName>
        <fullName evidence="5">Taurine catabolism dioxygenase TauD</fullName>
    </submittedName>
</protein>
<gene>
    <name evidence="5" type="ORF">A6769_32925</name>
</gene>
<dbReference type="Gene3D" id="3.60.130.10">
    <property type="entry name" value="Clavaminate synthase-like"/>
    <property type="match status" value="1"/>
</dbReference>
<keyword evidence="5" id="KW-0223">Dioxygenase</keyword>
<accession>A0A367R405</accession>
<evidence type="ECO:0000259" key="4">
    <source>
        <dbReference type="Pfam" id="PF02668"/>
    </source>
</evidence>